<keyword evidence="1" id="KW-0812">Transmembrane</keyword>
<feature type="transmembrane region" description="Helical" evidence="1">
    <location>
        <begin position="61"/>
        <end position="80"/>
    </location>
</feature>
<evidence type="ECO:0000256" key="1">
    <source>
        <dbReference type="SAM" id="Phobius"/>
    </source>
</evidence>
<proteinExistence type="predicted"/>
<organism evidence="2 3">
    <name type="scientific">Micromonospora auratinigra</name>
    <dbReference type="NCBI Taxonomy" id="261654"/>
    <lineage>
        <taxon>Bacteria</taxon>
        <taxon>Bacillati</taxon>
        <taxon>Actinomycetota</taxon>
        <taxon>Actinomycetes</taxon>
        <taxon>Micromonosporales</taxon>
        <taxon>Micromonosporaceae</taxon>
        <taxon>Micromonospora</taxon>
    </lineage>
</organism>
<dbReference type="PATRIC" id="fig|261654.4.peg.162"/>
<reference evidence="3" key="1">
    <citation type="submission" date="2016-06" db="EMBL/GenBank/DDBJ databases">
        <authorList>
            <person name="Varghese N."/>
            <person name="Submissions Spin"/>
        </authorList>
    </citation>
    <scope>NUCLEOTIDE SEQUENCE [LARGE SCALE GENOMIC DNA]</scope>
    <source>
        <strain evidence="3">DSM 44815</strain>
    </source>
</reference>
<keyword evidence="1" id="KW-0472">Membrane</keyword>
<dbReference type="Proteomes" id="UP000199385">
    <property type="component" value="Chromosome I"/>
</dbReference>
<name>A0A1A8Z0C4_9ACTN</name>
<accession>A0A1A8Z0C4</accession>
<dbReference type="AlphaFoldDB" id="A0A1A8Z0C4"/>
<feature type="transmembrane region" description="Helical" evidence="1">
    <location>
        <begin position="115"/>
        <end position="134"/>
    </location>
</feature>
<protein>
    <submittedName>
        <fullName evidence="2">Uncharacterized protein</fullName>
    </submittedName>
</protein>
<keyword evidence="3" id="KW-1185">Reference proteome</keyword>
<keyword evidence="1" id="KW-1133">Transmembrane helix</keyword>
<evidence type="ECO:0000313" key="3">
    <source>
        <dbReference type="Proteomes" id="UP000199385"/>
    </source>
</evidence>
<evidence type="ECO:0000313" key="2">
    <source>
        <dbReference type="EMBL" id="SBT37326.1"/>
    </source>
</evidence>
<dbReference type="EMBL" id="LT594323">
    <property type="protein sequence ID" value="SBT37326.1"/>
    <property type="molecule type" value="Genomic_DNA"/>
</dbReference>
<gene>
    <name evidence="2" type="ORF">GA0070611_0165</name>
</gene>
<sequence length="152" mass="16348">MTAVALQWTLVKRPPLPPIVEQTRVFLLTQTWLLLVGLLIFLLLLEPLSARGPLDDEASNALGVLLGSLILTPTVLALAAKAVRHGWAAGWVLALLAEAAVGFLCYAAADFGLFFGVPTLLVVGLGCWVVVNLLRADTRRFFFGRARTAARA</sequence>
<feature type="transmembrane region" description="Helical" evidence="1">
    <location>
        <begin position="87"/>
        <end position="109"/>
    </location>
</feature>
<feature type="transmembrane region" description="Helical" evidence="1">
    <location>
        <begin position="25"/>
        <end position="45"/>
    </location>
</feature>